<keyword evidence="2" id="KW-1134">Transmembrane beta strand</keyword>
<protein>
    <submittedName>
        <fullName evidence="4">Efflux transporter outer membrane subunit</fullName>
    </submittedName>
</protein>
<organism evidence="4 5">
    <name type="scientific">Segnochrobactrum spirostomi</name>
    <dbReference type="NCBI Taxonomy" id="2608987"/>
    <lineage>
        <taxon>Bacteria</taxon>
        <taxon>Pseudomonadati</taxon>
        <taxon>Pseudomonadota</taxon>
        <taxon>Alphaproteobacteria</taxon>
        <taxon>Hyphomicrobiales</taxon>
        <taxon>Segnochrobactraceae</taxon>
        <taxon>Segnochrobactrum</taxon>
    </lineage>
</organism>
<evidence type="ECO:0000313" key="5">
    <source>
        <dbReference type="Proteomes" id="UP000332515"/>
    </source>
</evidence>
<evidence type="ECO:0000256" key="3">
    <source>
        <dbReference type="SAM" id="MobiDB-lite"/>
    </source>
</evidence>
<keyword evidence="2" id="KW-0564">Palmitate</keyword>
<sequence length="583" mass="61477">MVGFAQGSKSAAADARPVRPSGRPALRTAVLAAAASSPFLLAGCMVGPNFKPPDAPAVSGYTAEPKLRPTASTAAAGGASQSFVSGADVGGSWWTEFGSPQINAFVEEAVRNHPDIKSAQYALRAARETVLVKQGGLFPTVNGSLSGQREQVAQATNGTTGPTSIYSLFNTSVSVSYTLDVFGGTRRGIESAQAQAEYQRFQLEATYLTLIANVVTTTITDASLRDQIAATQDIIKAETDQLQRVQHQFELGAVPQSDVLSQQATLAQTQATLPPLQKQLAQGRNQLMAYLGRLPNQDRGEHVRLSALRLPRKLPVSLPSSLVRQRPDIRQSEATLHQAAATVGVDVANLLPQVNLTPSFGTASLDTAHLFSPDSIAWSVAASIQQTLFDGGKLYRTKEADVATFEQDYQSYQSTVITAFQNVADSLRAVQYDASTLNAQMASEKASLDSLKMAQEQFKVGAIGYATVINAQQTFQNAVISRVQAQAARFSDTVALYQSLGGGWWNRTDETKEAAPRKGGYLEGPSGPGVAATQTKDAPASTTSSTAPSGQAVSPKTVSANTAAPSSVSTKAATAKTSMETAQ</sequence>
<dbReference type="PANTHER" id="PTHR30203">
    <property type="entry name" value="OUTER MEMBRANE CATION EFFLUX PROTEIN"/>
    <property type="match status" value="1"/>
</dbReference>
<feature type="compositionally biased region" description="Basic and acidic residues" evidence="3">
    <location>
        <begin position="507"/>
        <end position="516"/>
    </location>
</feature>
<dbReference type="SUPFAM" id="SSF56954">
    <property type="entry name" value="Outer membrane efflux proteins (OEP)"/>
    <property type="match status" value="1"/>
</dbReference>
<dbReference type="EMBL" id="VWNA01000001">
    <property type="protein sequence ID" value="MQT12551.1"/>
    <property type="molecule type" value="Genomic_DNA"/>
</dbReference>
<comment type="subcellular location">
    <subcellularLocation>
        <location evidence="2">Cell membrane</location>
        <topology evidence="2">Lipid-anchor</topology>
    </subcellularLocation>
</comment>
<reference evidence="4 5" key="1">
    <citation type="submission" date="2019-09" db="EMBL/GenBank/DDBJ databases">
        <title>Segnochrobactrum spirostomi gen. nov., sp. nov., isolated from the ciliate Spirostomum cf. yagiui and description of a novel family, Segnochrobactraceae fam. nov. within the order Rhizobiales of the class Alphaproteobacteria.</title>
        <authorList>
            <person name="Akter S."/>
            <person name="Shazib S.U.A."/>
            <person name="Shin M.K."/>
        </authorList>
    </citation>
    <scope>NUCLEOTIDE SEQUENCE [LARGE SCALE GENOMIC DNA]</scope>
    <source>
        <strain evidence="4 5">Sp-1</strain>
    </source>
</reference>
<keyword evidence="2" id="KW-0449">Lipoprotein</keyword>
<feature type="compositionally biased region" description="Low complexity" evidence="3">
    <location>
        <begin position="538"/>
        <end position="549"/>
    </location>
</feature>
<accession>A0A6A7Y372</accession>
<dbReference type="NCBIfam" id="TIGR01845">
    <property type="entry name" value="outer_NodT"/>
    <property type="match status" value="1"/>
</dbReference>
<dbReference type="Gene3D" id="1.20.1600.10">
    <property type="entry name" value="Outer membrane efflux proteins (OEP)"/>
    <property type="match status" value="1"/>
</dbReference>
<dbReference type="InterPro" id="IPR003423">
    <property type="entry name" value="OMP_efflux"/>
</dbReference>
<name>A0A6A7Y372_9HYPH</name>
<keyword evidence="2" id="KW-0812">Transmembrane</keyword>
<evidence type="ECO:0000313" key="4">
    <source>
        <dbReference type="EMBL" id="MQT12551.1"/>
    </source>
</evidence>
<dbReference type="InterPro" id="IPR010131">
    <property type="entry name" value="MdtP/NodT-like"/>
</dbReference>
<dbReference type="Gene3D" id="2.20.200.10">
    <property type="entry name" value="Outer membrane efflux proteins (OEP)"/>
    <property type="match status" value="1"/>
</dbReference>
<proteinExistence type="inferred from homology"/>
<evidence type="ECO:0000256" key="2">
    <source>
        <dbReference type="RuleBase" id="RU362097"/>
    </source>
</evidence>
<comment type="similarity">
    <text evidence="1 2">Belongs to the outer membrane factor (OMF) (TC 1.B.17) family.</text>
</comment>
<dbReference type="GO" id="GO:0005886">
    <property type="term" value="C:plasma membrane"/>
    <property type="evidence" value="ECO:0007669"/>
    <property type="project" value="UniProtKB-SubCell"/>
</dbReference>
<dbReference type="Proteomes" id="UP000332515">
    <property type="component" value="Unassembled WGS sequence"/>
</dbReference>
<keyword evidence="5" id="KW-1185">Reference proteome</keyword>
<feature type="region of interest" description="Disordered" evidence="3">
    <location>
        <begin position="1"/>
        <end position="21"/>
    </location>
</feature>
<feature type="compositionally biased region" description="Polar residues" evidence="3">
    <location>
        <begin position="551"/>
        <end position="583"/>
    </location>
</feature>
<dbReference type="AlphaFoldDB" id="A0A6A7Y372"/>
<evidence type="ECO:0000256" key="1">
    <source>
        <dbReference type="ARBA" id="ARBA00007613"/>
    </source>
</evidence>
<dbReference type="GO" id="GO:0015562">
    <property type="term" value="F:efflux transmembrane transporter activity"/>
    <property type="evidence" value="ECO:0007669"/>
    <property type="project" value="InterPro"/>
</dbReference>
<feature type="region of interest" description="Disordered" evidence="3">
    <location>
        <begin position="506"/>
        <end position="583"/>
    </location>
</feature>
<gene>
    <name evidence="4" type="ORF">F0357_07730</name>
</gene>
<dbReference type="RefSeq" id="WP_153479802.1">
    <property type="nucleotide sequence ID" value="NZ_VWNA01000001.1"/>
</dbReference>
<keyword evidence="2" id="KW-0472">Membrane</keyword>
<dbReference type="Pfam" id="PF02321">
    <property type="entry name" value="OEP"/>
    <property type="match status" value="2"/>
</dbReference>
<comment type="caution">
    <text evidence="4">The sequence shown here is derived from an EMBL/GenBank/DDBJ whole genome shotgun (WGS) entry which is preliminary data.</text>
</comment>
<dbReference type="PANTHER" id="PTHR30203:SF33">
    <property type="entry name" value="BLR4455 PROTEIN"/>
    <property type="match status" value="1"/>
</dbReference>